<organism evidence="4 5">
    <name type="scientific">Mucilaginibacter gynuensis</name>
    <dbReference type="NCBI Taxonomy" id="1302236"/>
    <lineage>
        <taxon>Bacteria</taxon>
        <taxon>Pseudomonadati</taxon>
        <taxon>Bacteroidota</taxon>
        <taxon>Sphingobacteriia</taxon>
        <taxon>Sphingobacteriales</taxon>
        <taxon>Sphingobacteriaceae</taxon>
        <taxon>Mucilaginibacter</taxon>
    </lineage>
</organism>
<feature type="signal peptide" evidence="2">
    <location>
        <begin position="1"/>
        <end position="20"/>
    </location>
</feature>
<dbReference type="SUPFAM" id="SSF48452">
    <property type="entry name" value="TPR-like"/>
    <property type="match status" value="1"/>
</dbReference>
<dbReference type="Pfam" id="PF00144">
    <property type="entry name" value="Beta-lactamase"/>
    <property type="match status" value="1"/>
</dbReference>
<dbReference type="PANTHER" id="PTHR46825">
    <property type="entry name" value="D-ALANYL-D-ALANINE-CARBOXYPEPTIDASE/ENDOPEPTIDASE AMPH"/>
    <property type="match status" value="1"/>
</dbReference>
<evidence type="ECO:0000313" key="5">
    <source>
        <dbReference type="Proteomes" id="UP001500582"/>
    </source>
</evidence>
<protein>
    <recommendedName>
        <fullName evidence="3">Beta-lactamase-related domain-containing protein</fullName>
    </recommendedName>
</protein>
<dbReference type="EMBL" id="BAABFT010000002">
    <property type="protein sequence ID" value="GAA4312331.1"/>
    <property type="molecule type" value="Genomic_DNA"/>
</dbReference>
<evidence type="ECO:0000256" key="2">
    <source>
        <dbReference type="SAM" id="SignalP"/>
    </source>
</evidence>
<dbReference type="RefSeq" id="WP_345209675.1">
    <property type="nucleotide sequence ID" value="NZ_BAABFT010000002.1"/>
</dbReference>
<dbReference type="Gene3D" id="1.25.40.10">
    <property type="entry name" value="Tetratricopeptide repeat domain"/>
    <property type="match status" value="1"/>
</dbReference>
<dbReference type="PANTHER" id="PTHR46825:SF9">
    <property type="entry name" value="BETA-LACTAMASE-RELATED DOMAIN-CONTAINING PROTEIN"/>
    <property type="match status" value="1"/>
</dbReference>
<feature type="domain" description="Beta-lactamase-related" evidence="3">
    <location>
        <begin position="30"/>
        <end position="348"/>
    </location>
</feature>
<dbReference type="InterPro" id="IPR050491">
    <property type="entry name" value="AmpC-like"/>
</dbReference>
<comment type="caution">
    <text evidence="4">The sequence shown here is derived from an EMBL/GenBank/DDBJ whole genome shotgun (WGS) entry which is preliminary data.</text>
</comment>
<dbReference type="Gene3D" id="3.40.710.10">
    <property type="entry name" value="DD-peptidase/beta-lactamase superfamily"/>
    <property type="match status" value="1"/>
</dbReference>
<proteinExistence type="predicted"/>
<dbReference type="Proteomes" id="UP001500582">
    <property type="component" value="Unassembled WGS sequence"/>
</dbReference>
<gene>
    <name evidence="4" type="ORF">GCM10023149_07650</name>
</gene>
<dbReference type="InterPro" id="IPR019734">
    <property type="entry name" value="TPR_rpt"/>
</dbReference>
<reference evidence="5" key="1">
    <citation type="journal article" date="2019" name="Int. J. Syst. Evol. Microbiol.">
        <title>The Global Catalogue of Microorganisms (GCM) 10K type strain sequencing project: providing services to taxonomists for standard genome sequencing and annotation.</title>
        <authorList>
            <consortium name="The Broad Institute Genomics Platform"/>
            <consortium name="The Broad Institute Genome Sequencing Center for Infectious Disease"/>
            <person name="Wu L."/>
            <person name="Ma J."/>
        </authorList>
    </citation>
    <scope>NUCLEOTIDE SEQUENCE [LARGE SCALE GENOMIC DNA]</scope>
    <source>
        <strain evidence="5">JCM 17705</strain>
    </source>
</reference>
<name>A0ABP8FWE6_9SPHI</name>
<dbReference type="PROSITE" id="PS50005">
    <property type="entry name" value="TPR"/>
    <property type="match status" value="1"/>
</dbReference>
<accession>A0ABP8FWE6</accession>
<feature type="repeat" description="TPR" evidence="1">
    <location>
        <begin position="463"/>
        <end position="496"/>
    </location>
</feature>
<sequence>MKLRFLFLYLLWLCPVYLSAQPKPIHAYFEELKQRKQHNGNILVADDGRAIINFSSGYADFNTQTPNTPASCFNLASISKVITATAVLQLRDKGKFNLDDAVVQHLPDFPFKDVKIRHLLTHTSGLPDLELFEDLVKQFPDTVITNRNVLPELHKWKRGLYFKPGDEFRYCNTEYNLLALLIEKVTGLSFTAYIRKYIFAPAGMKDSYITIPGQKNEGLIAQPQMKPHPGYDSTFVAVDSISRYRYLTYNNSGTTGQGNVMSTTADMLKFDQAYFKGKLLKTSTLQEAITPLKLNNGTVYYDHRMDTMDGEGKMAYGLGWEIFDQPVFGRSVGHGGFKFGLATFYLHNLTKNQTIIGFDNTAGSEFGRFITSALSLLNNQAPMVFRTSKSLVTLYGTALVKQGADHAAAIFNANKADKAAYYLNEGEMNDLGYNLFYMSSFPGHREMALEVFKLATFIFPDSYNTYDSYGQLLRDRGKKEDAILMYQKSIALNPGNEDGKRILSQLLTK</sequence>
<evidence type="ECO:0000256" key="1">
    <source>
        <dbReference type="PROSITE-ProRule" id="PRU00339"/>
    </source>
</evidence>
<feature type="chain" id="PRO_5045313500" description="Beta-lactamase-related domain-containing protein" evidence="2">
    <location>
        <begin position="21"/>
        <end position="509"/>
    </location>
</feature>
<keyword evidence="2" id="KW-0732">Signal</keyword>
<dbReference type="InterPro" id="IPR012338">
    <property type="entry name" value="Beta-lactam/transpept-like"/>
</dbReference>
<evidence type="ECO:0000313" key="4">
    <source>
        <dbReference type="EMBL" id="GAA4312331.1"/>
    </source>
</evidence>
<dbReference type="SUPFAM" id="SSF56601">
    <property type="entry name" value="beta-lactamase/transpeptidase-like"/>
    <property type="match status" value="1"/>
</dbReference>
<keyword evidence="5" id="KW-1185">Reference proteome</keyword>
<evidence type="ECO:0000259" key="3">
    <source>
        <dbReference type="Pfam" id="PF00144"/>
    </source>
</evidence>
<dbReference type="InterPro" id="IPR001466">
    <property type="entry name" value="Beta-lactam-related"/>
</dbReference>
<keyword evidence="1" id="KW-0802">TPR repeat</keyword>
<dbReference type="InterPro" id="IPR011990">
    <property type="entry name" value="TPR-like_helical_dom_sf"/>
</dbReference>